<name>A0ABD2Z0A4_9GENT</name>
<feature type="region of interest" description="Disordered" evidence="4">
    <location>
        <begin position="1"/>
        <end position="33"/>
    </location>
</feature>
<feature type="repeat" description="WD" evidence="3">
    <location>
        <begin position="183"/>
        <end position="224"/>
    </location>
</feature>
<dbReference type="InterPro" id="IPR036322">
    <property type="entry name" value="WD40_repeat_dom_sf"/>
</dbReference>
<dbReference type="AlphaFoldDB" id="A0ABD2Z0A4"/>
<dbReference type="Pfam" id="PF00400">
    <property type="entry name" value="WD40"/>
    <property type="match status" value="6"/>
</dbReference>
<reference evidence="5 6" key="1">
    <citation type="submission" date="2024-11" db="EMBL/GenBank/DDBJ databases">
        <title>A near-complete genome assembly of Cinchona calisaya.</title>
        <authorList>
            <person name="Lian D.C."/>
            <person name="Zhao X.W."/>
            <person name="Wei L."/>
        </authorList>
    </citation>
    <scope>NUCLEOTIDE SEQUENCE [LARGE SCALE GENOMIC DNA]</scope>
    <source>
        <tissue evidence="5">Nenye</tissue>
    </source>
</reference>
<evidence type="ECO:0000256" key="1">
    <source>
        <dbReference type="ARBA" id="ARBA00022574"/>
    </source>
</evidence>
<dbReference type="FunFam" id="2.130.10.10:FF:000775">
    <property type="entry name" value="BnaA09g28200D protein"/>
    <property type="match status" value="1"/>
</dbReference>
<dbReference type="InterPro" id="IPR015943">
    <property type="entry name" value="WD40/YVTN_repeat-like_dom_sf"/>
</dbReference>
<feature type="compositionally biased region" description="Polar residues" evidence="4">
    <location>
        <begin position="1"/>
        <end position="15"/>
    </location>
</feature>
<feature type="repeat" description="WD" evidence="3">
    <location>
        <begin position="226"/>
        <end position="266"/>
    </location>
</feature>
<dbReference type="PANTHER" id="PTHR22844:SF331">
    <property type="entry name" value="SIMILARITY TO GTP-BINDING REGULATORY PROTEIN AND WD-REPEAT PROTEIN"/>
    <property type="match status" value="1"/>
</dbReference>
<evidence type="ECO:0000313" key="6">
    <source>
        <dbReference type="Proteomes" id="UP001630127"/>
    </source>
</evidence>
<dbReference type="PANTHER" id="PTHR22844">
    <property type="entry name" value="F-BOX AND WD40 DOMAIN PROTEIN"/>
    <property type="match status" value="1"/>
</dbReference>
<sequence length="406" mass="44859">MVQYHQTCNSSNSFRSYHDHPGQDESTTLETQPSLPLIPSLTSQLHHKQHQFPAASHQCIATLKGNRSYTSALVLAGKFLFTGSSDKEIRLWRRNDLSPLDENLTANMVTAGKGAVKSLVVLADKIFSAHQDHKIRVWKIDNDETHNQKFTLLATLPKLSDHALRFLNPKNHVQVRRHKKCTWVQHVDTVSALALSNDESHLYSVSWDRTLKIWRTTDFKCLESVANAHDDAINAIALSTDGHIYTGSADKKIKVWRKDSGEKKHSLIATLERHKSGVNALALSADGSVLYSGACDRSILVWQKDDGSGMLVLGALRGHTKSILCLAVVSNLVCSGSADKTVRIWKGVERSYSCLAVLEGHRGPVKCLAVAKDHCSPSDTSSSFLLYSGSLDCDTKLWQIITVSSV</sequence>
<feature type="repeat" description="WD" evidence="3">
    <location>
        <begin position="271"/>
        <end position="312"/>
    </location>
</feature>
<dbReference type="PROSITE" id="PS50082">
    <property type="entry name" value="WD_REPEATS_2"/>
    <property type="match status" value="4"/>
</dbReference>
<evidence type="ECO:0000313" key="5">
    <source>
        <dbReference type="EMBL" id="KAL3512946.1"/>
    </source>
</evidence>
<protein>
    <submittedName>
        <fullName evidence="5">Uncharacterized protein</fullName>
    </submittedName>
</protein>
<keyword evidence="6" id="KW-1185">Reference proteome</keyword>
<evidence type="ECO:0000256" key="3">
    <source>
        <dbReference type="PROSITE-ProRule" id="PRU00221"/>
    </source>
</evidence>
<dbReference type="SMART" id="SM00320">
    <property type="entry name" value="WD40"/>
    <property type="match status" value="7"/>
</dbReference>
<dbReference type="InterPro" id="IPR045182">
    <property type="entry name" value="JINGUBANG-like"/>
</dbReference>
<keyword evidence="2" id="KW-0677">Repeat</keyword>
<dbReference type="PRINTS" id="PR00320">
    <property type="entry name" value="GPROTEINBRPT"/>
</dbReference>
<gene>
    <name evidence="5" type="ORF">ACH5RR_025663</name>
</gene>
<feature type="compositionally biased region" description="Polar residues" evidence="4">
    <location>
        <begin position="24"/>
        <end position="33"/>
    </location>
</feature>
<dbReference type="EMBL" id="JBJUIK010000011">
    <property type="protein sequence ID" value="KAL3512946.1"/>
    <property type="molecule type" value="Genomic_DNA"/>
</dbReference>
<dbReference type="SUPFAM" id="SSF50978">
    <property type="entry name" value="WD40 repeat-like"/>
    <property type="match status" value="1"/>
</dbReference>
<dbReference type="Proteomes" id="UP001630127">
    <property type="component" value="Unassembled WGS sequence"/>
</dbReference>
<comment type="caution">
    <text evidence="5">The sequence shown here is derived from an EMBL/GenBank/DDBJ whole genome shotgun (WGS) entry which is preliminary data.</text>
</comment>
<dbReference type="InterPro" id="IPR020472">
    <property type="entry name" value="WD40_PAC1"/>
</dbReference>
<evidence type="ECO:0000256" key="2">
    <source>
        <dbReference type="ARBA" id="ARBA00022737"/>
    </source>
</evidence>
<evidence type="ECO:0000256" key="4">
    <source>
        <dbReference type="SAM" id="MobiDB-lite"/>
    </source>
</evidence>
<feature type="repeat" description="WD" evidence="3">
    <location>
        <begin position="316"/>
        <end position="346"/>
    </location>
</feature>
<dbReference type="PROSITE" id="PS50294">
    <property type="entry name" value="WD_REPEATS_REGION"/>
    <property type="match status" value="4"/>
</dbReference>
<dbReference type="Gene3D" id="2.130.10.10">
    <property type="entry name" value="YVTN repeat-like/Quinoprotein amine dehydrogenase"/>
    <property type="match status" value="2"/>
</dbReference>
<organism evidence="5 6">
    <name type="scientific">Cinchona calisaya</name>
    <dbReference type="NCBI Taxonomy" id="153742"/>
    <lineage>
        <taxon>Eukaryota</taxon>
        <taxon>Viridiplantae</taxon>
        <taxon>Streptophyta</taxon>
        <taxon>Embryophyta</taxon>
        <taxon>Tracheophyta</taxon>
        <taxon>Spermatophyta</taxon>
        <taxon>Magnoliopsida</taxon>
        <taxon>eudicotyledons</taxon>
        <taxon>Gunneridae</taxon>
        <taxon>Pentapetalae</taxon>
        <taxon>asterids</taxon>
        <taxon>lamiids</taxon>
        <taxon>Gentianales</taxon>
        <taxon>Rubiaceae</taxon>
        <taxon>Cinchonoideae</taxon>
        <taxon>Cinchoneae</taxon>
        <taxon>Cinchona</taxon>
    </lineage>
</organism>
<proteinExistence type="predicted"/>
<accession>A0ABD2Z0A4</accession>
<dbReference type="InterPro" id="IPR001680">
    <property type="entry name" value="WD40_rpt"/>
</dbReference>
<dbReference type="CDD" id="cd00200">
    <property type="entry name" value="WD40"/>
    <property type="match status" value="1"/>
</dbReference>
<keyword evidence="1 3" id="KW-0853">WD repeat</keyword>